<evidence type="ECO:0000256" key="4">
    <source>
        <dbReference type="ARBA" id="ARBA00023172"/>
    </source>
</evidence>
<dbReference type="InterPro" id="IPR011010">
    <property type="entry name" value="DNA_brk_join_enz"/>
</dbReference>
<reference evidence="10" key="1">
    <citation type="submission" date="2014-02" db="EMBL/GenBank/DDBJ databases">
        <authorList>
            <person name="Gan H."/>
        </authorList>
    </citation>
    <scope>NUCLEOTIDE SEQUENCE [LARGE SCALE GENOMIC DNA]</scope>
    <source>
        <strain evidence="10">S1</strain>
    </source>
</reference>
<dbReference type="PANTHER" id="PTHR30629">
    <property type="entry name" value="PROPHAGE INTEGRASE"/>
    <property type="match status" value="1"/>
</dbReference>
<dbReference type="InterPro" id="IPR022000">
    <property type="entry name" value="Min27-like_integrase_DNA_bind"/>
</dbReference>
<dbReference type="PROSITE" id="PS51898">
    <property type="entry name" value="TYR_RECOMBINASE"/>
    <property type="match status" value="1"/>
</dbReference>
<evidence type="ECO:0000256" key="5">
    <source>
        <dbReference type="PROSITE-ProRule" id="PRU01248"/>
    </source>
</evidence>
<dbReference type="Pfam" id="PF14659">
    <property type="entry name" value="Phage_int_SAM_3"/>
    <property type="match status" value="1"/>
</dbReference>
<gene>
    <name evidence="9" type="ORF">BN948_04552</name>
</gene>
<sequence length="513" mass="57869">MGSIRRLDSKGTLFLDFRYAGQRLREYTALADTPMNRKRLQKALERIEGEIALGTFDYEKTFGKPLPAKSGQVDSEASTNDAETAQRTTRSGTPLFKDFADMWFAECEVSWRRSYRVTQRGSLDQYLIPYFGDKEVGHITKADVLAFRASLAKVPARKRLSTLSNRRINSVMKPLRQILNEAADRLEFTSAFRNIKPLKMKRSDVMPFTLEEVQQILTTVRADFRNYFTVRFFTGMRTGEVHGLKWKYIDFERRLILVREAIVMKEEDELKTDGSVRDIQMTDLVFDALQAQFKATAKLSEFVFCNRKGEPIDNQNFLNRVWSPLLRHLNIPHRRAYQMRHTAATLWLAAGEAPEWIARQLGHTSTEMLFRVYSRYVPNLTRRDGSAMERLLKQHISVAPVQGLVVRLPEEAAMLPAVQQAGAHAASAETAVNDALDPSALMSQPGVPLQDGHASSVLAANEAQAFEVLPAPRRHKGASGGEGRTRNGTDPGEAELAALLRPPPLPPFLRHGS</sequence>
<keyword evidence="4" id="KW-0233">DNA recombination</keyword>
<evidence type="ECO:0000256" key="6">
    <source>
        <dbReference type="SAM" id="MobiDB-lite"/>
    </source>
</evidence>
<feature type="domain" description="Tyr recombinase" evidence="7">
    <location>
        <begin position="203"/>
        <end position="389"/>
    </location>
</feature>
<protein>
    <submittedName>
        <fullName evidence="9">Phage integrase</fullName>
    </submittedName>
</protein>
<dbReference type="InterPro" id="IPR002104">
    <property type="entry name" value="Integrase_catalytic"/>
</dbReference>
<name>A0A1L1PZT7_HYDIT</name>
<keyword evidence="2" id="KW-0229">DNA integration</keyword>
<dbReference type="GO" id="GO:0006310">
    <property type="term" value="P:DNA recombination"/>
    <property type="evidence" value="ECO:0007669"/>
    <property type="project" value="UniProtKB-KW"/>
</dbReference>
<dbReference type="RefSeq" id="WP_081922029.1">
    <property type="nucleotide sequence ID" value="NZ_CCAE010000066.1"/>
</dbReference>
<keyword evidence="10" id="KW-1185">Reference proteome</keyword>
<evidence type="ECO:0000259" key="7">
    <source>
        <dbReference type="PROSITE" id="PS51898"/>
    </source>
</evidence>
<feature type="domain" description="Core-binding (CB)" evidence="8">
    <location>
        <begin position="94"/>
        <end position="183"/>
    </location>
</feature>
<keyword evidence="3 5" id="KW-0238">DNA-binding</keyword>
<evidence type="ECO:0000256" key="1">
    <source>
        <dbReference type="ARBA" id="ARBA00008857"/>
    </source>
</evidence>
<dbReference type="Gene3D" id="1.10.443.10">
    <property type="entry name" value="Intergrase catalytic core"/>
    <property type="match status" value="1"/>
</dbReference>
<dbReference type="PROSITE" id="PS51900">
    <property type="entry name" value="CB"/>
    <property type="match status" value="1"/>
</dbReference>
<dbReference type="InterPro" id="IPR050808">
    <property type="entry name" value="Phage_Integrase"/>
</dbReference>
<dbReference type="Gene3D" id="1.10.150.130">
    <property type="match status" value="1"/>
</dbReference>
<evidence type="ECO:0000256" key="3">
    <source>
        <dbReference type="ARBA" id="ARBA00023125"/>
    </source>
</evidence>
<dbReference type="CDD" id="cd01189">
    <property type="entry name" value="INT_ICEBs1_C_like"/>
    <property type="match status" value="1"/>
</dbReference>
<dbReference type="InterPro" id="IPR004107">
    <property type="entry name" value="Integrase_SAM-like_N"/>
</dbReference>
<evidence type="ECO:0000313" key="9">
    <source>
        <dbReference type="EMBL" id="CDN90111.1"/>
    </source>
</evidence>
<proteinExistence type="inferred from homology"/>
<evidence type="ECO:0000256" key="2">
    <source>
        <dbReference type="ARBA" id="ARBA00022908"/>
    </source>
</evidence>
<feature type="region of interest" description="Disordered" evidence="6">
    <location>
        <begin position="67"/>
        <end position="90"/>
    </location>
</feature>
<dbReference type="EMBL" id="CCAE010000066">
    <property type="protein sequence ID" value="CDN90111.1"/>
    <property type="molecule type" value="Genomic_DNA"/>
</dbReference>
<dbReference type="AlphaFoldDB" id="A0A1L1PZT7"/>
<dbReference type="Proteomes" id="UP000028878">
    <property type="component" value="Unassembled WGS sequence"/>
</dbReference>
<dbReference type="GO" id="GO:0015074">
    <property type="term" value="P:DNA integration"/>
    <property type="evidence" value="ECO:0007669"/>
    <property type="project" value="UniProtKB-KW"/>
</dbReference>
<reference evidence="10" key="2">
    <citation type="submission" date="2014-11" db="EMBL/GenBank/DDBJ databases">
        <title>Draft genome sequence of Hydrogenophaga intermedia S1.</title>
        <authorList>
            <person name="Gan H.M."/>
            <person name="Chew T.H."/>
            <person name="Stolz A."/>
        </authorList>
    </citation>
    <scope>NUCLEOTIDE SEQUENCE [LARGE SCALE GENOMIC DNA]</scope>
    <source>
        <strain evidence="10">S1</strain>
    </source>
</reference>
<dbReference type="PANTHER" id="PTHR30629:SF2">
    <property type="entry name" value="PROPHAGE INTEGRASE INTS-RELATED"/>
    <property type="match status" value="1"/>
</dbReference>
<dbReference type="GO" id="GO:0003677">
    <property type="term" value="F:DNA binding"/>
    <property type="evidence" value="ECO:0007669"/>
    <property type="project" value="UniProtKB-UniRule"/>
</dbReference>
<dbReference type="SUPFAM" id="SSF56349">
    <property type="entry name" value="DNA breaking-rejoining enzymes"/>
    <property type="match status" value="1"/>
</dbReference>
<feature type="region of interest" description="Disordered" evidence="6">
    <location>
        <begin position="470"/>
        <end position="513"/>
    </location>
</feature>
<dbReference type="InterPro" id="IPR044068">
    <property type="entry name" value="CB"/>
</dbReference>
<comment type="similarity">
    <text evidence="1">Belongs to the 'phage' integrase family.</text>
</comment>
<feature type="compositionally biased region" description="Polar residues" evidence="6">
    <location>
        <begin position="72"/>
        <end position="90"/>
    </location>
</feature>
<accession>A0A1L1PZT7</accession>
<organism evidence="9 10">
    <name type="scientific">Hydrogenophaga intermedia</name>
    <dbReference type="NCBI Taxonomy" id="65786"/>
    <lineage>
        <taxon>Bacteria</taxon>
        <taxon>Pseudomonadati</taxon>
        <taxon>Pseudomonadota</taxon>
        <taxon>Betaproteobacteria</taxon>
        <taxon>Burkholderiales</taxon>
        <taxon>Comamonadaceae</taxon>
        <taxon>Hydrogenophaga</taxon>
    </lineage>
</organism>
<dbReference type="Pfam" id="PF00589">
    <property type="entry name" value="Phage_integrase"/>
    <property type="match status" value="1"/>
</dbReference>
<dbReference type="Pfam" id="PF12167">
    <property type="entry name" value="Arm-DNA-bind_2"/>
    <property type="match status" value="1"/>
</dbReference>
<evidence type="ECO:0000259" key="8">
    <source>
        <dbReference type="PROSITE" id="PS51900"/>
    </source>
</evidence>
<dbReference type="InterPro" id="IPR010998">
    <property type="entry name" value="Integrase_recombinase_N"/>
</dbReference>
<evidence type="ECO:0000313" key="10">
    <source>
        <dbReference type="Proteomes" id="UP000028878"/>
    </source>
</evidence>
<dbReference type="InterPro" id="IPR013762">
    <property type="entry name" value="Integrase-like_cat_sf"/>
</dbReference>